<dbReference type="AlphaFoldDB" id="A0A9D4VKV4"/>
<dbReference type="EMBL" id="JAMSHJ010000007">
    <property type="protein sequence ID" value="KAI5385753.1"/>
    <property type="molecule type" value="Genomic_DNA"/>
</dbReference>
<proteinExistence type="predicted"/>
<evidence type="ECO:0000259" key="8">
    <source>
        <dbReference type="PROSITE" id="PS50808"/>
    </source>
</evidence>
<keyword evidence="4" id="KW-0805">Transcription regulation</keyword>
<dbReference type="Proteomes" id="UP001058974">
    <property type="component" value="Chromosome 7"/>
</dbReference>
<dbReference type="SUPFAM" id="SSF53098">
    <property type="entry name" value="Ribonuclease H-like"/>
    <property type="match status" value="1"/>
</dbReference>
<keyword evidence="5" id="KW-0804">Transcription</keyword>
<dbReference type="SUPFAM" id="SSF57667">
    <property type="entry name" value="beta-beta-alpha zinc fingers"/>
    <property type="match status" value="1"/>
</dbReference>
<dbReference type="PANTHER" id="PTHR46481:SF11">
    <property type="entry name" value="ZINC FINGER BED DOMAIN-CONTAINING PROTEIN RICESLEEPER 2-LIKE"/>
    <property type="match status" value="1"/>
</dbReference>
<evidence type="ECO:0000256" key="7">
    <source>
        <dbReference type="SAM" id="MobiDB-lite"/>
    </source>
</evidence>
<keyword evidence="1" id="KW-0479">Metal-binding</keyword>
<sequence length="328" mass="37808">MSNSENDLSQPASDSVPPITGDVDAYEMTKDGKRKLTSFVWNHFKRKIINGEEKDMCNYCNKALTGRRNDGTKHLSRHFEACKRRPYKDIRQSILTREHKKVDGSSSYLSNYHFDPEKSRNDLASMIIIHEYPLSIVDHLGFREYSEGLQPLFKVPSRNTVKSDIIKIYENEKLKTMRLLDKIASKIDLTSDMWTASNQKKGYMMITAHYIDDDWDMQSRILRFVYVECPHTAEIISNKLFECVMAWNIDRKLSTITLDNCNTNDCVVGMLLNKLDSYTLMLEGQLFHMGCCAHILNLIAQDGLSVLGDGIEKVRNSVAFWTTTHKKE</sequence>
<dbReference type="Pfam" id="PF02892">
    <property type="entry name" value="zf-BED"/>
    <property type="match status" value="1"/>
</dbReference>
<dbReference type="PANTHER" id="PTHR46481">
    <property type="entry name" value="ZINC FINGER BED DOMAIN-CONTAINING PROTEIN 4"/>
    <property type="match status" value="1"/>
</dbReference>
<accession>A0A9D4VKV4</accession>
<dbReference type="InterPro" id="IPR036236">
    <property type="entry name" value="Znf_C2H2_sf"/>
</dbReference>
<feature type="compositionally biased region" description="Polar residues" evidence="7">
    <location>
        <begin position="1"/>
        <end position="13"/>
    </location>
</feature>
<name>A0A9D4VKV4_PEA</name>
<evidence type="ECO:0000256" key="4">
    <source>
        <dbReference type="ARBA" id="ARBA00023015"/>
    </source>
</evidence>
<dbReference type="Gramene" id="Psat07G0238000-T1">
    <property type="protein sequence ID" value="KAI5385753.1"/>
    <property type="gene ID" value="KIW84_072380"/>
</dbReference>
<reference evidence="9 10" key="1">
    <citation type="journal article" date="2022" name="Nat. Genet.">
        <title>Improved pea reference genome and pan-genome highlight genomic features and evolutionary characteristics.</title>
        <authorList>
            <person name="Yang T."/>
            <person name="Liu R."/>
            <person name="Luo Y."/>
            <person name="Hu S."/>
            <person name="Wang D."/>
            <person name="Wang C."/>
            <person name="Pandey M.K."/>
            <person name="Ge S."/>
            <person name="Xu Q."/>
            <person name="Li N."/>
            <person name="Li G."/>
            <person name="Huang Y."/>
            <person name="Saxena R.K."/>
            <person name="Ji Y."/>
            <person name="Li M."/>
            <person name="Yan X."/>
            <person name="He Y."/>
            <person name="Liu Y."/>
            <person name="Wang X."/>
            <person name="Xiang C."/>
            <person name="Varshney R.K."/>
            <person name="Ding H."/>
            <person name="Gao S."/>
            <person name="Zong X."/>
        </authorList>
    </citation>
    <scope>NUCLEOTIDE SEQUENCE [LARGE SCALE GENOMIC DNA]</scope>
    <source>
        <strain evidence="9 10">cv. Zhongwan 6</strain>
    </source>
</reference>
<organism evidence="9 10">
    <name type="scientific">Pisum sativum</name>
    <name type="common">Garden pea</name>
    <name type="synonym">Lathyrus oleraceus</name>
    <dbReference type="NCBI Taxonomy" id="3888"/>
    <lineage>
        <taxon>Eukaryota</taxon>
        <taxon>Viridiplantae</taxon>
        <taxon>Streptophyta</taxon>
        <taxon>Embryophyta</taxon>
        <taxon>Tracheophyta</taxon>
        <taxon>Spermatophyta</taxon>
        <taxon>Magnoliopsida</taxon>
        <taxon>eudicotyledons</taxon>
        <taxon>Gunneridae</taxon>
        <taxon>Pentapetalae</taxon>
        <taxon>rosids</taxon>
        <taxon>fabids</taxon>
        <taxon>Fabales</taxon>
        <taxon>Fabaceae</taxon>
        <taxon>Papilionoideae</taxon>
        <taxon>50 kb inversion clade</taxon>
        <taxon>NPAAA clade</taxon>
        <taxon>Hologalegina</taxon>
        <taxon>IRL clade</taxon>
        <taxon>Fabeae</taxon>
        <taxon>Lathyrus</taxon>
    </lineage>
</organism>
<dbReference type="SMART" id="SM00614">
    <property type="entry name" value="ZnF_BED"/>
    <property type="match status" value="1"/>
</dbReference>
<gene>
    <name evidence="9" type="ORF">KIW84_072380</name>
</gene>
<evidence type="ECO:0000313" key="10">
    <source>
        <dbReference type="Proteomes" id="UP001058974"/>
    </source>
</evidence>
<keyword evidence="10" id="KW-1185">Reference proteome</keyword>
<evidence type="ECO:0000256" key="2">
    <source>
        <dbReference type="ARBA" id="ARBA00022771"/>
    </source>
</evidence>
<dbReference type="GO" id="GO:0008270">
    <property type="term" value="F:zinc ion binding"/>
    <property type="evidence" value="ECO:0007669"/>
    <property type="project" value="UniProtKB-KW"/>
</dbReference>
<dbReference type="SUPFAM" id="SSF140996">
    <property type="entry name" value="Hermes dimerisation domain"/>
    <property type="match status" value="1"/>
</dbReference>
<keyword evidence="3" id="KW-0862">Zinc</keyword>
<evidence type="ECO:0000256" key="5">
    <source>
        <dbReference type="ARBA" id="ARBA00023163"/>
    </source>
</evidence>
<dbReference type="InterPro" id="IPR012337">
    <property type="entry name" value="RNaseH-like_sf"/>
</dbReference>
<evidence type="ECO:0000256" key="6">
    <source>
        <dbReference type="PROSITE-ProRule" id="PRU00027"/>
    </source>
</evidence>
<evidence type="ECO:0000256" key="3">
    <source>
        <dbReference type="ARBA" id="ARBA00022833"/>
    </source>
</evidence>
<dbReference type="InterPro" id="IPR003656">
    <property type="entry name" value="Znf_BED"/>
</dbReference>
<evidence type="ECO:0000256" key="1">
    <source>
        <dbReference type="ARBA" id="ARBA00022723"/>
    </source>
</evidence>
<feature type="domain" description="BED-type" evidence="8">
    <location>
        <begin position="35"/>
        <end position="94"/>
    </location>
</feature>
<protein>
    <recommendedName>
        <fullName evidence="8">BED-type domain-containing protein</fullName>
    </recommendedName>
</protein>
<dbReference type="PROSITE" id="PS50808">
    <property type="entry name" value="ZF_BED"/>
    <property type="match status" value="1"/>
</dbReference>
<dbReference type="GO" id="GO:0003677">
    <property type="term" value="F:DNA binding"/>
    <property type="evidence" value="ECO:0007669"/>
    <property type="project" value="InterPro"/>
</dbReference>
<evidence type="ECO:0000313" key="9">
    <source>
        <dbReference type="EMBL" id="KAI5385753.1"/>
    </source>
</evidence>
<feature type="region of interest" description="Disordered" evidence="7">
    <location>
        <begin position="1"/>
        <end position="24"/>
    </location>
</feature>
<comment type="caution">
    <text evidence="9">The sequence shown here is derived from an EMBL/GenBank/DDBJ whole genome shotgun (WGS) entry which is preliminary data.</text>
</comment>
<keyword evidence="2 6" id="KW-0863">Zinc-finger</keyword>
<dbReference type="InterPro" id="IPR052035">
    <property type="entry name" value="ZnF_BED_domain_contain"/>
</dbReference>